<dbReference type="InterPro" id="IPR001890">
    <property type="entry name" value="RNA-binding_CRM"/>
</dbReference>
<name>A0A0D2SJG1_GOSRA</name>
<evidence type="ECO:0000313" key="4">
    <source>
        <dbReference type="EMBL" id="KJB44359.1"/>
    </source>
</evidence>
<dbReference type="PROSITE" id="PS51295">
    <property type="entry name" value="CRM"/>
    <property type="match status" value="1"/>
</dbReference>
<sequence>MAAIASIRQISGQFTFSVKSQRSYSALRPSLHALCVTSPSDFSLLAKQNVFQLHNILGKWLHARYLSNASIELKTDEDVIRFSFNKPVCRLASTNRKRKMSRKAKVNELRFYRLKAKKKMNSPNPEVRIRYKLENEAWLIEKLRKYEVPKAPAEAYDPEILTEEEIHYLKRTGEKKKNYVQVGRRGVFGGFVLNMHLHWKKHETVKVICKPCKPGKVYEYADELGRLSKGIVIDIKPNNTIIFTVERIMCNQILCLQQIPCLKTKLWKNTSTNNPSIIQVNSLRSWRKSWKSILSIKLGTIKQKRVNHRISQTIMDASQL</sequence>
<dbReference type="eggNOG" id="KOG1990">
    <property type="taxonomic scope" value="Eukaryota"/>
</dbReference>
<dbReference type="GO" id="GO:0003723">
    <property type="term" value="F:RNA binding"/>
    <property type="evidence" value="ECO:0007669"/>
    <property type="project" value="UniProtKB-UniRule"/>
</dbReference>
<dbReference type="STRING" id="29730.A0A0D2SJG1"/>
<gene>
    <name evidence="4" type="ORF">B456_007G247800</name>
</gene>
<dbReference type="SMART" id="SM01103">
    <property type="entry name" value="CRS1_YhbY"/>
    <property type="match status" value="1"/>
</dbReference>
<protein>
    <recommendedName>
        <fullName evidence="3">CRM domain-containing protein</fullName>
    </recommendedName>
</protein>
<dbReference type="InterPro" id="IPR035920">
    <property type="entry name" value="YhbY-like_sf"/>
</dbReference>
<dbReference type="AlphaFoldDB" id="A0A0D2SJG1"/>
<evidence type="ECO:0000256" key="1">
    <source>
        <dbReference type="ARBA" id="ARBA00022884"/>
    </source>
</evidence>
<dbReference type="InterPro" id="IPR040286">
    <property type="entry name" value="At3g25440-like"/>
</dbReference>
<accession>A0A0D2SJG1</accession>
<dbReference type="Gene3D" id="3.30.110.60">
    <property type="entry name" value="YhbY-like"/>
    <property type="match status" value="1"/>
</dbReference>
<dbReference type="EMBL" id="CM001746">
    <property type="protein sequence ID" value="KJB44359.1"/>
    <property type="molecule type" value="Genomic_DNA"/>
</dbReference>
<dbReference type="SUPFAM" id="SSF75471">
    <property type="entry name" value="YhbY-like"/>
    <property type="match status" value="1"/>
</dbReference>
<keyword evidence="1 2" id="KW-0694">RNA-binding</keyword>
<organism evidence="4 5">
    <name type="scientific">Gossypium raimondii</name>
    <name type="common">Peruvian cotton</name>
    <name type="synonym">Gossypium klotzschianum subsp. raimondii</name>
    <dbReference type="NCBI Taxonomy" id="29730"/>
    <lineage>
        <taxon>Eukaryota</taxon>
        <taxon>Viridiplantae</taxon>
        <taxon>Streptophyta</taxon>
        <taxon>Embryophyta</taxon>
        <taxon>Tracheophyta</taxon>
        <taxon>Spermatophyta</taxon>
        <taxon>Magnoliopsida</taxon>
        <taxon>eudicotyledons</taxon>
        <taxon>Gunneridae</taxon>
        <taxon>Pentapetalae</taxon>
        <taxon>rosids</taxon>
        <taxon>malvids</taxon>
        <taxon>Malvales</taxon>
        <taxon>Malvaceae</taxon>
        <taxon>Malvoideae</taxon>
        <taxon>Gossypium</taxon>
    </lineage>
</organism>
<evidence type="ECO:0000313" key="5">
    <source>
        <dbReference type="Proteomes" id="UP000032304"/>
    </source>
</evidence>
<keyword evidence="5" id="KW-1185">Reference proteome</keyword>
<dbReference type="PANTHER" id="PTHR31426">
    <property type="entry name" value="GROUP II INTRON SPLICING FACTOR CRS1-LIKE"/>
    <property type="match status" value="1"/>
</dbReference>
<evidence type="ECO:0000259" key="3">
    <source>
        <dbReference type="PROSITE" id="PS51295"/>
    </source>
</evidence>
<feature type="domain" description="CRM" evidence="3">
    <location>
        <begin position="159"/>
        <end position="256"/>
    </location>
</feature>
<proteinExistence type="predicted"/>
<dbReference type="PANTHER" id="PTHR31426:SF3">
    <property type="entry name" value="OS06G0304500 PROTEIN"/>
    <property type="match status" value="1"/>
</dbReference>
<reference evidence="4 5" key="1">
    <citation type="journal article" date="2012" name="Nature">
        <title>Repeated polyploidization of Gossypium genomes and the evolution of spinnable cotton fibres.</title>
        <authorList>
            <person name="Paterson A.H."/>
            <person name="Wendel J.F."/>
            <person name="Gundlach H."/>
            <person name="Guo H."/>
            <person name="Jenkins J."/>
            <person name="Jin D."/>
            <person name="Llewellyn D."/>
            <person name="Showmaker K.C."/>
            <person name="Shu S."/>
            <person name="Udall J."/>
            <person name="Yoo M.J."/>
            <person name="Byers R."/>
            <person name="Chen W."/>
            <person name="Doron-Faigenboim A."/>
            <person name="Duke M.V."/>
            <person name="Gong L."/>
            <person name="Grimwood J."/>
            <person name="Grover C."/>
            <person name="Grupp K."/>
            <person name="Hu G."/>
            <person name="Lee T.H."/>
            <person name="Li J."/>
            <person name="Lin L."/>
            <person name="Liu T."/>
            <person name="Marler B.S."/>
            <person name="Page J.T."/>
            <person name="Roberts A.W."/>
            <person name="Romanel E."/>
            <person name="Sanders W.S."/>
            <person name="Szadkowski E."/>
            <person name="Tan X."/>
            <person name="Tang H."/>
            <person name="Xu C."/>
            <person name="Wang J."/>
            <person name="Wang Z."/>
            <person name="Zhang D."/>
            <person name="Zhang L."/>
            <person name="Ashrafi H."/>
            <person name="Bedon F."/>
            <person name="Bowers J.E."/>
            <person name="Brubaker C.L."/>
            <person name="Chee P.W."/>
            <person name="Das S."/>
            <person name="Gingle A.R."/>
            <person name="Haigler C.H."/>
            <person name="Harker D."/>
            <person name="Hoffmann L.V."/>
            <person name="Hovav R."/>
            <person name="Jones D.C."/>
            <person name="Lemke C."/>
            <person name="Mansoor S."/>
            <person name="ur Rahman M."/>
            <person name="Rainville L.N."/>
            <person name="Rambani A."/>
            <person name="Reddy U.K."/>
            <person name="Rong J.K."/>
            <person name="Saranga Y."/>
            <person name="Scheffler B.E."/>
            <person name="Scheffler J.A."/>
            <person name="Stelly D.M."/>
            <person name="Triplett B.A."/>
            <person name="Van Deynze A."/>
            <person name="Vaslin M.F."/>
            <person name="Waghmare V.N."/>
            <person name="Walford S.A."/>
            <person name="Wright R.J."/>
            <person name="Zaki E.A."/>
            <person name="Zhang T."/>
            <person name="Dennis E.S."/>
            <person name="Mayer K.F."/>
            <person name="Peterson D.G."/>
            <person name="Rokhsar D.S."/>
            <person name="Wang X."/>
            <person name="Schmutz J."/>
        </authorList>
    </citation>
    <scope>NUCLEOTIDE SEQUENCE [LARGE SCALE GENOMIC DNA]</scope>
</reference>
<evidence type="ECO:0000256" key="2">
    <source>
        <dbReference type="PROSITE-ProRule" id="PRU00626"/>
    </source>
</evidence>
<dbReference type="Proteomes" id="UP000032304">
    <property type="component" value="Chromosome 7"/>
</dbReference>
<dbReference type="Gramene" id="KJB44359">
    <property type="protein sequence ID" value="KJB44359"/>
    <property type="gene ID" value="B456_007G247800"/>
</dbReference>
<dbReference type="Pfam" id="PF01985">
    <property type="entry name" value="CRS1_YhbY"/>
    <property type="match status" value="1"/>
</dbReference>